<accession>A0A074ZUX8</accession>
<reference evidence="2 3" key="1">
    <citation type="submission" date="2013-11" db="EMBL/GenBank/DDBJ databases">
        <title>Opisthorchis viverrini - life in the bile duct.</title>
        <authorList>
            <person name="Young N.D."/>
            <person name="Nagarajan N."/>
            <person name="Lin S.J."/>
            <person name="Korhonen P.K."/>
            <person name="Jex A.R."/>
            <person name="Hall R.S."/>
            <person name="Safavi-Hemami H."/>
            <person name="Kaewkong W."/>
            <person name="Bertrand D."/>
            <person name="Gao S."/>
            <person name="Seet Q."/>
            <person name="Wongkham S."/>
            <person name="Teh B.T."/>
            <person name="Wongkham C."/>
            <person name="Intapan P.M."/>
            <person name="Maleewong W."/>
            <person name="Yang X."/>
            <person name="Hu M."/>
            <person name="Wang Z."/>
            <person name="Hofmann A."/>
            <person name="Sternberg P.W."/>
            <person name="Tan P."/>
            <person name="Wang J."/>
            <person name="Gasser R.B."/>
        </authorList>
    </citation>
    <scope>NUCLEOTIDE SEQUENCE [LARGE SCALE GENOMIC DNA]</scope>
</reference>
<evidence type="ECO:0000313" key="2">
    <source>
        <dbReference type="EMBL" id="KER19014.1"/>
    </source>
</evidence>
<name>A0A074ZUX8_OPIVI</name>
<proteinExistence type="predicted"/>
<dbReference type="EMBL" id="KL597380">
    <property type="protein sequence ID" value="KER19014.1"/>
    <property type="molecule type" value="Genomic_DNA"/>
</dbReference>
<keyword evidence="1" id="KW-0472">Membrane</keyword>
<feature type="transmembrane region" description="Helical" evidence="1">
    <location>
        <begin position="168"/>
        <end position="192"/>
    </location>
</feature>
<dbReference type="KEGG" id="ovi:T265_12054"/>
<dbReference type="GeneID" id="20326222"/>
<dbReference type="RefSeq" id="XP_009177239.1">
    <property type="nucleotide sequence ID" value="XM_009178975.1"/>
</dbReference>
<gene>
    <name evidence="2" type="ORF">T265_12054</name>
</gene>
<evidence type="ECO:0000313" key="3">
    <source>
        <dbReference type="Proteomes" id="UP000054324"/>
    </source>
</evidence>
<dbReference type="AlphaFoldDB" id="A0A074ZUX8"/>
<protein>
    <submittedName>
        <fullName evidence="2">Uncharacterized protein</fullName>
    </submittedName>
</protein>
<dbReference type="CTD" id="20326222"/>
<dbReference type="Proteomes" id="UP000054324">
    <property type="component" value="Unassembled WGS sequence"/>
</dbReference>
<keyword evidence="1" id="KW-0812">Transmembrane</keyword>
<sequence>MLVARPPDGSVLGQNNNVNSMNKHNNNHINNYNNIDPCLDTCGRNEFNLVQAIFATNQAWVWFQICANPTRFLVLFVQVTACCRPDSMRSSVDSPHVWLFRPQHHAPKSGCQPCAPVRPTLNVLPCNDLSDPTYSKLGASASQLVRRHELDTCAATVYRRRIRLHGQIALHQPILFLFAVRLAYALVLPFFVCSTKLEYKCLHLIDLLFYHNSFSVNRPTCSEPISFQWRVYWKQILACTTTVP</sequence>
<organism evidence="2 3">
    <name type="scientific">Opisthorchis viverrini</name>
    <name type="common">Southeast Asian liver fluke</name>
    <dbReference type="NCBI Taxonomy" id="6198"/>
    <lineage>
        <taxon>Eukaryota</taxon>
        <taxon>Metazoa</taxon>
        <taxon>Spiralia</taxon>
        <taxon>Lophotrochozoa</taxon>
        <taxon>Platyhelminthes</taxon>
        <taxon>Trematoda</taxon>
        <taxon>Digenea</taxon>
        <taxon>Opisthorchiida</taxon>
        <taxon>Opisthorchiata</taxon>
        <taxon>Opisthorchiidae</taxon>
        <taxon>Opisthorchis</taxon>
    </lineage>
</organism>
<keyword evidence="1" id="KW-1133">Transmembrane helix</keyword>
<evidence type="ECO:0000256" key="1">
    <source>
        <dbReference type="SAM" id="Phobius"/>
    </source>
</evidence>
<keyword evidence="3" id="KW-1185">Reference proteome</keyword>